<dbReference type="InterPro" id="IPR003777">
    <property type="entry name" value="XdhC_CoxI"/>
</dbReference>
<evidence type="ECO:0000259" key="2">
    <source>
        <dbReference type="Pfam" id="PF13478"/>
    </source>
</evidence>
<evidence type="ECO:0000259" key="1">
    <source>
        <dbReference type="Pfam" id="PF02625"/>
    </source>
</evidence>
<gene>
    <name evidence="3" type="ORF">FHK81_06935</name>
</gene>
<dbReference type="InterPro" id="IPR027051">
    <property type="entry name" value="XdhC_Rossmann_dom"/>
</dbReference>
<accession>A0A558BCV4</accession>
<evidence type="ECO:0000313" key="3">
    <source>
        <dbReference type="EMBL" id="TVT34348.1"/>
    </source>
</evidence>
<dbReference type="Pfam" id="PF13478">
    <property type="entry name" value="XdhC_C"/>
    <property type="match status" value="1"/>
</dbReference>
<dbReference type="PANTHER" id="PTHR30388:SF4">
    <property type="entry name" value="MOLYBDENUM COFACTOR INSERTION CHAPERONE PAOD"/>
    <property type="match status" value="1"/>
</dbReference>
<dbReference type="Proteomes" id="UP000319142">
    <property type="component" value="Unassembled WGS sequence"/>
</dbReference>
<dbReference type="PANTHER" id="PTHR30388">
    <property type="entry name" value="ALDEHYDE OXIDOREDUCTASE MOLYBDENUM COFACTOR ASSEMBLY PROTEIN"/>
    <property type="match status" value="1"/>
</dbReference>
<feature type="domain" description="XdhC- CoxI" evidence="1">
    <location>
        <begin position="2"/>
        <end position="61"/>
    </location>
</feature>
<name>A0A558BCV4_9GAMM</name>
<organism evidence="3 4">
    <name type="scientific">Marinobacter vinifirmus</name>
    <dbReference type="NCBI Taxonomy" id="355591"/>
    <lineage>
        <taxon>Bacteria</taxon>
        <taxon>Pseudomonadati</taxon>
        <taxon>Pseudomonadota</taxon>
        <taxon>Gammaproteobacteria</taxon>
        <taxon>Pseudomonadales</taxon>
        <taxon>Marinobacteraceae</taxon>
        <taxon>Marinobacter</taxon>
    </lineage>
</organism>
<proteinExistence type="predicted"/>
<dbReference type="EMBL" id="VMRX01000014">
    <property type="protein sequence ID" value="TVT34348.1"/>
    <property type="molecule type" value="Genomic_DNA"/>
</dbReference>
<feature type="domain" description="XdhC Rossmann" evidence="2">
    <location>
        <begin position="141"/>
        <end position="281"/>
    </location>
</feature>
<sequence>MALATLVCRDGSSPRPLGSQMAVTGKGYCVGSLTGTGCGDRLIVHESLEAIREGQNRWLRLGAGSPFLDIRLPCGAGVEIYIDVQTGGCTLAELLKAHGARRPAALEIDTMASTSRVVMDTDVTPPSEGMVRRWLYPRQRLFVIGQGLNAMALSQVAVASGHEVMVFSPDEGTLMSAAQSGASTFRLSTARMFSCPELDPWTAAVTMFHDHDWEMPILQTLLGGSCYYLGALGSKRTHKRRVRQLRELGLADCARSLRGPAGLDIGAESPEEISLSILAEVTQVYRSVARPSLETGDFI</sequence>
<dbReference type="InterPro" id="IPR052698">
    <property type="entry name" value="MoCofactor_Util/Proc"/>
</dbReference>
<dbReference type="Gene3D" id="3.40.50.720">
    <property type="entry name" value="NAD(P)-binding Rossmann-like Domain"/>
    <property type="match status" value="1"/>
</dbReference>
<protein>
    <submittedName>
        <fullName evidence="3">XdhC family protein</fullName>
    </submittedName>
</protein>
<dbReference type="AlphaFoldDB" id="A0A558BCV4"/>
<reference evidence="3 4" key="1">
    <citation type="submission" date="2019-07" db="EMBL/GenBank/DDBJ databases">
        <title>The pathways for chlorine oxyanion respiration interact through the shared metabolite chlorate.</title>
        <authorList>
            <person name="Barnum T.P."/>
            <person name="Cheng Y."/>
            <person name="Hill K.A."/>
            <person name="Lucas L.N."/>
            <person name="Carlson H.K."/>
            <person name="Coates J.D."/>
        </authorList>
    </citation>
    <scope>NUCLEOTIDE SEQUENCE [LARGE SCALE GENOMIC DNA]</scope>
    <source>
        <strain evidence="3">UCB</strain>
    </source>
</reference>
<comment type="caution">
    <text evidence="3">The sequence shown here is derived from an EMBL/GenBank/DDBJ whole genome shotgun (WGS) entry which is preliminary data.</text>
</comment>
<dbReference type="Pfam" id="PF02625">
    <property type="entry name" value="XdhC_CoxI"/>
    <property type="match status" value="1"/>
</dbReference>
<evidence type="ECO:0000313" key="4">
    <source>
        <dbReference type="Proteomes" id="UP000319142"/>
    </source>
</evidence>